<dbReference type="InterPro" id="IPR001242">
    <property type="entry name" value="Condensation_dom"/>
</dbReference>
<dbReference type="SMART" id="SM00823">
    <property type="entry name" value="PKS_PP"/>
    <property type="match status" value="1"/>
</dbReference>
<dbReference type="Gene3D" id="3.30.559.10">
    <property type="entry name" value="Chloramphenicol acetyltransferase-like domain"/>
    <property type="match status" value="1"/>
</dbReference>
<gene>
    <name evidence="6" type="ORF">WAZ07_00005</name>
</gene>
<evidence type="ECO:0000259" key="5">
    <source>
        <dbReference type="PROSITE" id="PS50075"/>
    </source>
</evidence>
<dbReference type="Proteomes" id="UP001372526">
    <property type="component" value="Unassembled WGS sequence"/>
</dbReference>
<comment type="caution">
    <text evidence="6">The sequence shown here is derived from an EMBL/GenBank/DDBJ whole genome shotgun (WGS) entry which is preliminary data.</text>
</comment>
<dbReference type="SUPFAM" id="SSF52777">
    <property type="entry name" value="CoA-dependent acyltransferases"/>
    <property type="match status" value="1"/>
</dbReference>
<feature type="region of interest" description="Disordered" evidence="4">
    <location>
        <begin position="221"/>
        <end position="245"/>
    </location>
</feature>
<dbReference type="InterPro" id="IPR023213">
    <property type="entry name" value="CAT-like_dom_sf"/>
</dbReference>
<keyword evidence="3" id="KW-0597">Phosphoprotein</keyword>
<evidence type="ECO:0000313" key="6">
    <source>
        <dbReference type="EMBL" id="MEI4799717.1"/>
    </source>
</evidence>
<dbReference type="Gene3D" id="1.10.1200.10">
    <property type="entry name" value="ACP-like"/>
    <property type="match status" value="1"/>
</dbReference>
<dbReference type="SUPFAM" id="SSF56801">
    <property type="entry name" value="Acetyl-CoA synthetase-like"/>
    <property type="match status" value="1"/>
</dbReference>
<reference evidence="6 7" key="1">
    <citation type="submission" date="2024-01" db="EMBL/GenBank/DDBJ databases">
        <title>Seven novel Bacillus-like species.</title>
        <authorList>
            <person name="Liu G."/>
        </authorList>
    </citation>
    <scope>NUCLEOTIDE SEQUENCE [LARGE SCALE GENOMIC DNA]</scope>
    <source>
        <strain evidence="6 7">FJAT-51639</strain>
    </source>
</reference>
<feature type="domain" description="Carrier" evidence="5">
    <location>
        <begin position="241"/>
        <end position="315"/>
    </location>
</feature>
<name>A0ABU8FAK6_9BACI</name>
<dbReference type="PANTHER" id="PTHR45527:SF1">
    <property type="entry name" value="FATTY ACID SYNTHASE"/>
    <property type="match status" value="1"/>
</dbReference>
<dbReference type="Pfam" id="PF00668">
    <property type="entry name" value="Condensation"/>
    <property type="match status" value="1"/>
</dbReference>
<dbReference type="Gene3D" id="3.40.50.12780">
    <property type="entry name" value="N-terminal domain of ligase-like"/>
    <property type="match status" value="1"/>
</dbReference>
<dbReference type="InterPro" id="IPR042099">
    <property type="entry name" value="ANL_N_sf"/>
</dbReference>
<dbReference type="Pfam" id="PF00550">
    <property type="entry name" value="PP-binding"/>
    <property type="match status" value="1"/>
</dbReference>
<evidence type="ECO:0000256" key="1">
    <source>
        <dbReference type="ARBA" id="ARBA00001957"/>
    </source>
</evidence>
<dbReference type="PROSITE" id="PS50075">
    <property type="entry name" value="CARRIER"/>
    <property type="match status" value="1"/>
</dbReference>
<accession>A0ABU8FAK6</accession>
<dbReference type="InterPro" id="IPR009081">
    <property type="entry name" value="PP-bd_ACP"/>
</dbReference>
<organism evidence="6 7">
    <name type="scientific">Bacillus bruguierae</name>
    <dbReference type="NCBI Taxonomy" id="3127667"/>
    <lineage>
        <taxon>Bacteria</taxon>
        <taxon>Bacillati</taxon>
        <taxon>Bacillota</taxon>
        <taxon>Bacilli</taxon>
        <taxon>Bacillales</taxon>
        <taxon>Bacillaceae</taxon>
        <taxon>Bacillus</taxon>
    </lineage>
</organism>
<keyword evidence="2" id="KW-0596">Phosphopantetheine</keyword>
<evidence type="ECO:0000313" key="7">
    <source>
        <dbReference type="Proteomes" id="UP001372526"/>
    </source>
</evidence>
<comment type="cofactor">
    <cofactor evidence="1">
        <name>pantetheine 4'-phosphate</name>
        <dbReference type="ChEBI" id="CHEBI:47942"/>
    </cofactor>
</comment>
<dbReference type="PANTHER" id="PTHR45527">
    <property type="entry name" value="NONRIBOSOMAL PEPTIDE SYNTHETASE"/>
    <property type="match status" value="1"/>
</dbReference>
<dbReference type="InterPro" id="IPR020806">
    <property type="entry name" value="PKS_PP-bd"/>
</dbReference>
<dbReference type="SUPFAM" id="SSF47336">
    <property type="entry name" value="ACP-like"/>
    <property type="match status" value="1"/>
</dbReference>
<dbReference type="EMBL" id="JBAWSX010000001">
    <property type="protein sequence ID" value="MEI4799717.1"/>
    <property type="molecule type" value="Genomic_DNA"/>
</dbReference>
<dbReference type="Pfam" id="PF13193">
    <property type="entry name" value="AMP-binding_C"/>
    <property type="match status" value="1"/>
</dbReference>
<evidence type="ECO:0000256" key="3">
    <source>
        <dbReference type="ARBA" id="ARBA00022553"/>
    </source>
</evidence>
<dbReference type="RefSeq" id="WP_336470813.1">
    <property type="nucleotide sequence ID" value="NZ_JBAWSX010000001.1"/>
</dbReference>
<dbReference type="InterPro" id="IPR036736">
    <property type="entry name" value="ACP-like_sf"/>
</dbReference>
<dbReference type="InterPro" id="IPR045851">
    <property type="entry name" value="AMP-bd_C_sf"/>
</dbReference>
<sequence length="843" mass="98492">MPEHVKRFNSLWHAACGTTLHNLYGPTEATVEVSYYDCPTENECVPDSIPIGQPIDNVRLYILDRCNQLVPIGVPGELHIAGDCLARGYLNREELTKKAFVEDPFVEGEKMYKTGDLVRWKENGQIEYLGRIDHQVKIRGYRIELGEIEQTLLQHEMIQEAVVVARFNEAKELILCGYIVHKGNFNEDKLRNYMNEQLPSYMIPAFLISIDEMPLNASGKADRKELMSRELPTNEQESNEEPVTELETELHEIWTEILGLKRIGVKSSFFNLGGNSLTAIKLISRLQNLGKKVKLSDIFEHHTIRSLAQHLLDNDTTDRIQYLNHFEQVEQLIEEKFFVKCKMSQLTIEDNTLNILTVEDQQHVSLEELQDAIDKNCHPSVQPHYILMGKEQKLPNKNLEADVVKKEWKEKIENLLTEFSDSVLSMESESVRAIVPSQCYHINQTDISGTVMKFEQYMDVENLKKAILKVIREQDLMRSKLIKKDNEYMWETVQCPEDILLPFLDISEFSFSTKQELMDQIIWPYFYKKYDQDSLQYRMILVKESLKDYLLILPFSHSIFDFMSGEIIKNKIERYYNYYHRGSVENWTKDNSYWDYNEQIMLGPIEISDAEIVEKYKLKQFSEGQKAISNFVINNKKIGGNTTIKLGMEINKLNEKYGDESKLEVPFNMLVNFCHKYFNITHAPILIANYARTFRNKKYFNVIGEFVDYIPIVVSKEMDLITSGKKIKENIELAVSKNISFANLIFNEKMQEDYSMSREYLKESLQEIPIVFNFLGEIRNEQKILQSVDLQEANVKDRNRIICEVWYEEDMVYVALTIPYVESEELLEQYLVDTPESLFLQNV</sequence>
<dbReference type="InterPro" id="IPR025110">
    <property type="entry name" value="AMP-bd_C"/>
</dbReference>
<evidence type="ECO:0000256" key="4">
    <source>
        <dbReference type="SAM" id="MobiDB-lite"/>
    </source>
</evidence>
<protein>
    <submittedName>
        <fullName evidence="6">Non-ribosomal peptide synthetase</fullName>
    </submittedName>
</protein>
<dbReference type="Pfam" id="PF00501">
    <property type="entry name" value="AMP-binding"/>
    <property type="match status" value="1"/>
</dbReference>
<dbReference type="Gene3D" id="3.30.300.30">
    <property type="match status" value="1"/>
</dbReference>
<evidence type="ECO:0000256" key="2">
    <source>
        <dbReference type="ARBA" id="ARBA00022450"/>
    </source>
</evidence>
<keyword evidence="7" id="KW-1185">Reference proteome</keyword>
<proteinExistence type="predicted"/>
<dbReference type="InterPro" id="IPR000873">
    <property type="entry name" value="AMP-dep_synth/lig_dom"/>
</dbReference>